<organism evidence="3">
    <name type="scientific">freshwater metagenome</name>
    <dbReference type="NCBI Taxonomy" id="449393"/>
    <lineage>
        <taxon>unclassified sequences</taxon>
        <taxon>metagenomes</taxon>
        <taxon>ecological metagenomes</taxon>
    </lineage>
</organism>
<feature type="transmembrane region" description="Helical" evidence="1">
    <location>
        <begin position="116"/>
        <end position="140"/>
    </location>
</feature>
<evidence type="ECO:0000313" key="2">
    <source>
        <dbReference type="EMBL" id="CAB4889507.1"/>
    </source>
</evidence>
<dbReference type="NCBIfam" id="TIGR00697">
    <property type="entry name" value="queuosine precursor transporter"/>
    <property type="match status" value="1"/>
</dbReference>
<accession>A0A6J7S433</accession>
<dbReference type="PANTHER" id="PTHR34300">
    <property type="entry name" value="QUEUOSINE PRECURSOR TRANSPORTER-RELATED"/>
    <property type="match status" value="1"/>
</dbReference>
<reference evidence="3" key="1">
    <citation type="submission" date="2020-05" db="EMBL/GenBank/DDBJ databases">
        <authorList>
            <person name="Chiriac C."/>
            <person name="Salcher M."/>
            <person name="Ghai R."/>
            <person name="Kavagutti S V."/>
        </authorList>
    </citation>
    <scope>NUCLEOTIDE SEQUENCE</scope>
</reference>
<dbReference type="EMBL" id="CAFBPZ010000010">
    <property type="protein sequence ID" value="CAB5035348.1"/>
    <property type="molecule type" value="Genomic_DNA"/>
</dbReference>
<protein>
    <submittedName>
        <fullName evidence="3">Unannotated protein</fullName>
    </submittedName>
</protein>
<feature type="transmembrane region" description="Helical" evidence="1">
    <location>
        <begin position="18"/>
        <end position="37"/>
    </location>
</feature>
<keyword evidence="1" id="KW-0472">Membrane</keyword>
<dbReference type="HAMAP" id="MF_02088">
    <property type="entry name" value="Q_prec_transport"/>
    <property type="match status" value="1"/>
</dbReference>
<gene>
    <name evidence="2" type="ORF">UFOPK3495_00235</name>
    <name evidence="3" type="ORF">UFOPK4237_00297</name>
</gene>
<dbReference type="AlphaFoldDB" id="A0A6J7S433"/>
<proteinExistence type="inferred from homology"/>
<feature type="transmembrane region" description="Helical" evidence="1">
    <location>
        <begin position="43"/>
        <end position="65"/>
    </location>
</feature>
<dbReference type="PANTHER" id="PTHR34300:SF2">
    <property type="entry name" value="QUEUOSINE PRECURSOR TRANSPORTER-RELATED"/>
    <property type="match status" value="1"/>
</dbReference>
<dbReference type="InterPro" id="IPR003744">
    <property type="entry name" value="YhhQ"/>
</dbReference>
<sequence length="226" mass="24697">MTVATQDRVHFASVTNSYYPLIVGVFVAILIISNIAATKLISFGPAIVDGGAFLFPLAYIIGDVLSEVYGWKAARRAIILGFAMAILAAATFWLVQISPVADGYDNQAAFEAVLGFVPRIVLASVCGYLIGQLLNSYVLIKIKERTKEKHLWARLIGSTVVGELADTVVFCTIAFYGIITGAEFANYVIVGYIYKTLLEVVLLPITYPVIAYIKRREPTYELDTAV</sequence>
<evidence type="ECO:0000256" key="1">
    <source>
        <dbReference type="SAM" id="Phobius"/>
    </source>
</evidence>
<name>A0A6J7S433_9ZZZZ</name>
<feature type="transmembrane region" description="Helical" evidence="1">
    <location>
        <begin position="152"/>
        <end position="179"/>
    </location>
</feature>
<dbReference type="Pfam" id="PF02592">
    <property type="entry name" value="Vut_1"/>
    <property type="match status" value="1"/>
</dbReference>
<dbReference type="EMBL" id="CAFBMC010000007">
    <property type="protein sequence ID" value="CAB4889507.1"/>
    <property type="molecule type" value="Genomic_DNA"/>
</dbReference>
<feature type="transmembrane region" description="Helical" evidence="1">
    <location>
        <begin position="191"/>
        <end position="213"/>
    </location>
</feature>
<feature type="transmembrane region" description="Helical" evidence="1">
    <location>
        <begin position="77"/>
        <end position="96"/>
    </location>
</feature>
<keyword evidence="1" id="KW-1133">Transmembrane helix</keyword>
<evidence type="ECO:0000313" key="3">
    <source>
        <dbReference type="EMBL" id="CAB5035348.1"/>
    </source>
</evidence>
<keyword evidence="1" id="KW-0812">Transmembrane</keyword>